<dbReference type="OrthoDB" id="5355744at2"/>
<accession>A0A402CP98</accession>
<dbReference type="RefSeq" id="WP_119319255.1">
    <property type="nucleotide sequence ID" value="NZ_AP025739.1"/>
</dbReference>
<sequence length="294" mass="32908">MMIVLSEASSYLEPTPSSRELQAATEAAKLTGCRVYYIPQGFEGLESPSDAFAHIPVQEGETPGVWNGYIPTPEHYDAVYRLALEKRIRLLNTPEEHLRAQEFDRAYERLAGLTPKSIIVTDPDQCDDAIKTLGLPVFVKGAVQSRKARGWKACVAETADEVRLLTSQYLSLEGRTRGRVVLRKLVSIRHVNKTAQGFPIGREYRVFLYRSEILGYGYYWEGDDPLSALSVEENKAVLALAVQAARRLDTPYVAIDIGQLEDGQWIVIESGDAQFSSVSRIPLLPLWHQISQVE</sequence>
<reference evidence="2 3" key="1">
    <citation type="journal article" date="2019" name="Int. J. Syst. Evol. Microbiol.">
        <title>Capsulimonas corticalis gen. nov., sp. nov., an aerobic capsulated bacterium, of a novel bacterial order, Capsulimonadales ord. nov., of the class Armatimonadia of the phylum Armatimonadetes.</title>
        <authorList>
            <person name="Li J."/>
            <person name="Kudo C."/>
            <person name="Tonouchi A."/>
        </authorList>
    </citation>
    <scope>NUCLEOTIDE SEQUENCE [LARGE SCALE GENOMIC DNA]</scope>
    <source>
        <strain evidence="2 3">AX-7</strain>
    </source>
</reference>
<dbReference type="Pfam" id="PF14243">
    <property type="entry name" value="R2K_3"/>
    <property type="match status" value="1"/>
</dbReference>
<evidence type="ECO:0000313" key="2">
    <source>
        <dbReference type="EMBL" id="BDI33074.1"/>
    </source>
</evidence>
<dbReference type="KEGG" id="ccot:CCAX7_51250"/>
<dbReference type="AlphaFoldDB" id="A0A402CP98"/>
<dbReference type="Proteomes" id="UP000287394">
    <property type="component" value="Chromosome"/>
</dbReference>
<feature type="domain" description="ATP-grasp" evidence="1">
    <location>
        <begin position="135"/>
        <end position="282"/>
    </location>
</feature>
<dbReference type="EMBL" id="AP025739">
    <property type="protein sequence ID" value="BDI33074.1"/>
    <property type="molecule type" value="Genomic_DNA"/>
</dbReference>
<dbReference type="InterPro" id="IPR025643">
    <property type="entry name" value="R2K_3"/>
</dbReference>
<evidence type="ECO:0000313" key="3">
    <source>
        <dbReference type="Proteomes" id="UP000287394"/>
    </source>
</evidence>
<organism evidence="2 3">
    <name type="scientific">Capsulimonas corticalis</name>
    <dbReference type="NCBI Taxonomy" id="2219043"/>
    <lineage>
        <taxon>Bacteria</taxon>
        <taxon>Bacillati</taxon>
        <taxon>Armatimonadota</taxon>
        <taxon>Armatimonadia</taxon>
        <taxon>Capsulimonadales</taxon>
        <taxon>Capsulimonadaceae</taxon>
        <taxon>Capsulimonas</taxon>
    </lineage>
</organism>
<proteinExistence type="predicted"/>
<keyword evidence="3" id="KW-1185">Reference proteome</keyword>
<evidence type="ECO:0000259" key="1">
    <source>
        <dbReference type="Pfam" id="PF14243"/>
    </source>
</evidence>
<name>A0A402CP98_9BACT</name>
<gene>
    <name evidence="2" type="ORF">CCAX7_51250</name>
</gene>
<dbReference type="SUPFAM" id="SSF56059">
    <property type="entry name" value="Glutathione synthetase ATP-binding domain-like"/>
    <property type="match status" value="1"/>
</dbReference>
<protein>
    <recommendedName>
        <fullName evidence="1">ATP-grasp domain-containing protein</fullName>
    </recommendedName>
</protein>